<proteinExistence type="predicted"/>
<sequence>MPSYLKLSVAYKLKSELAEEEARIIYLKGKIEHDSIQSSTVVANESWTKRSYKNRVPKVVSRNYQCFKNVYNPTTQMESNAIVEGFRCSVKIHDLKYIKLIGDRDSSIYRKLINALPHGPELLREKN</sequence>
<protein>
    <submittedName>
        <fullName evidence="2">YqaJ domain-containing protein</fullName>
    </submittedName>
</protein>
<gene>
    <name evidence="2" type="ORF">V1477_021339</name>
</gene>
<dbReference type="EMBL" id="JAYRBN010000119">
    <property type="protein sequence ID" value="KAL2719845.1"/>
    <property type="molecule type" value="Genomic_DNA"/>
</dbReference>
<dbReference type="Pfam" id="PF20700">
    <property type="entry name" value="Mutator"/>
    <property type="match status" value="1"/>
</dbReference>
<comment type="caution">
    <text evidence="2">The sequence shown here is derived from an EMBL/GenBank/DDBJ whole genome shotgun (WGS) entry which is preliminary data.</text>
</comment>
<dbReference type="AlphaFoldDB" id="A0ABD2AJ38"/>
<evidence type="ECO:0000313" key="2">
    <source>
        <dbReference type="EMBL" id="KAL2719845.1"/>
    </source>
</evidence>
<keyword evidence="3" id="KW-1185">Reference proteome</keyword>
<dbReference type="Proteomes" id="UP001607303">
    <property type="component" value="Unassembled WGS sequence"/>
</dbReference>
<evidence type="ECO:0000259" key="1">
    <source>
        <dbReference type="Pfam" id="PF20700"/>
    </source>
</evidence>
<feature type="domain" description="Mutator-like transposase" evidence="1">
    <location>
        <begin position="61"/>
        <end position="115"/>
    </location>
</feature>
<accession>A0ABD2AJ38</accession>
<evidence type="ECO:0000313" key="3">
    <source>
        <dbReference type="Proteomes" id="UP001607303"/>
    </source>
</evidence>
<name>A0ABD2AJ38_VESMC</name>
<organism evidence="2 3">
    <name type="scientific">Vespula maculifrons</name>
    <name type="common">Eastern yellow jacket</name>
    <name type="synonym">Wasp</name>
    <dbReference type="NCBI Taxonomy" id="7453"/>
    <lineage>
        <taxon>Eukaryota</taxon>
        <taxon>Metazoa</taxon>
        <taxon>Ecdysozoa</taxon>
        <taxon>Arthropoda</taxon>
        <taxon>Hexapoda</taxon>
        <taxon>Insecta</taxon>
        <taxon>Pterygota</taxon>
        <taxon>Neoptera</taxon>
        <taxon>Endopterygota</taxon>
        <taxon>Hymenoptera</taxon>
        <taxon>Apocrita</taxon>
        <taxon>Aculeata</taxon>
        <taxon>Vespoidea</taxon>
        <taxon>Vespidae</taxon>
        <taxon>Vespinae</taxon>
        <taxon>Vespula</taxon>
    </lineage>
</organism>
<reference evidence="2 3" key="1">
    <citation type="journal article" date="2024" name="Ann. Entomol. Soc. Am.">
        <title>Genomic analyses of the southern and eastern yellowjacket wasps (Hymenoptera: Vespidae) reveal evolutionary signatures of social life.</title>
        <authorList>
            <person name="Catto M.A."/>
            <person name="Caine P.B."/>
            <person name="Orr S.E."/>
            <person name="Hunt B.G."/>
            <person name="Goodisman M.A.D."/>
        </authorList>
    </citation>
    <scope>NUCLEOTIDE SEQUENCE [LARGE SCALE GENOMIC DNA]</scope>
    <source>
        <strain evidence="2">232</strain>
        <tissue evidence="2">Head and thorax</tissue>
    </source>
</reference>
<dbReference type="InterPro" id="IPR049012">
    <property type="entry name" value="Mutator_transp_dom"/>
</dbReference>